<keyword evidence="1" id="KW-0472">Membrane</keyword>
<feature type="transmembrane region" description="Helical" evidence="1">
    <location>
        <begin position="12"/>
        <end position="31"/>
    </location>
</feature>
<dbReference type="STRING" id="1802301.A2664_02815"/>
<keyword evidence="1" id="KW-0812">Transmembrane</keyword>
<proteinExistence type="predicted"/>
<evidence type="ECO:0008006" key="4">
    <source>
        <dbReference type="Google" id="ProtNLM"/>
    </source>
</evidence>
<evidence type="ECO:0000256" key="1">
    <source>
        <dbReference type="SAM" id="Phobius"/>
    </source>
</evidence>
<sequence>MEPQIKKSRRTLFIIILCIFVLGIGGSINFMTGSQKVGTVLVHYMDDQAKVFIDNDRQKLPVINGTQTIRVRAGVRDVLVSKENHWPWLKQITVESAKTSELSPFLFPKNPSLAEITGDDPEYDLLMRMAKQNTFPSSPQMLISADGTMTVWNTGQTLYARFLSSKTPPAFFCIKECQTEISFLQAKAPISDIEFLGARNDVVLAVIGSDLYALEIDPRPVQNFQPIYRGSAPLFTQTAEGIIYLLDGNRLYQLTNSN</sequence>
<reference evidence="2 3" key="1">
    <citation type="journal article" date="2016" name="Nat. Commun.">
        <title>Thousands of microbial genomes shed light on interconnected biogeochemical processes in an aquifer system.</title>
        <authorList>
            <person name="Anantharaman K."/>
            <person name="Brown C.T."/>
            <person name="Hug L.A."/>
            <person name="Sharon I."/>
            <person name="Castelle C.J."/>
            <person name="Probst A.J."/>
            <person name="Thomas B.C."/>
            <person name="Singh A."/>
            <person name="Wilkins M.J."/>
            <person name="Karaoz U."/>
            <person name="Brodie E.L."/>
            <person name="Williams K.H."/>
            <person name="Hubbard S.S."/>
            <person name="Banfield J.F."/>
        </authorList>
    </citation>
    <scope>NUCLEOTIDE SEQUENCE [LARGE SCALE GENOMIC DNA]</scope>
</reference>
<keyword evidence="1" id="KW-1133">Transmembrane helix</keyword>
<comment type="caution">
    <text evidence="2">The sequence shown here is derived from an EMBL/GenBank/DDBJ whole genome shotgun (WGS) entry which is preliminary data.</text>
</comment>
<evidence type="ECO:0000313" key="3">
    <source>
        <dbReference type="Proteomes" id="UP000178873"/>
    </source>
</evidence>
<name>A0A1G2M3S5_9BACT</name>
<dbReference type="Proteomes" id="UP000178873">
    <property type="component" value="Unassembled WGS sequence"/>
</dbReference>
<organism evidence="2 3">
    <name type="scientific">Candidatus Taylorbacteria bacterium RIFCSPHIGHO2_01_FULL_46_22b</name>
    <dbReference type="NCBI Taxonomy" id="1802301"/>
    <lineage>
        <taxon>Bacteria</taxon>
        <taxon>Candidatus Tayloriibacteriota</taxon>
    </lineage>
</organism>
<dbReference type="AlphaFoldDB" id="A0A1G2M3S5"/>
<gene>
    <name evidence="2" type="ORF">A2664_02815</name>
</gene>
<protein>
    <recommendedName>
        <fullName evidence="4">PEGA domain-containing protein</fullName>
    </recommendedName>
</protein>
<accession>A0A1G2M3S5</accession>
<evidence type="ECO:0000313" key="2">
    <source>
        <dbReference type="EMBL" id="OHA18545.1"/>
    </source>
</evidence>
<dbReference type="EMBL" id="MHRF01000004">
    <property type="protein sequence ID" value="OHA18545.1"/>
    <property type="molecule type" value="Genomic_DNA"/>
</dbReference>